<gene>
    <name evidence="7" type="ORF">H839_16658</name>
</gene>
<dbReference type="GO" id="GO:0005886">
    <property type="term" value="C:plasma membrane"/>
    <property type="evidence" value="ECO:0007669"/>
    <property type="project" value="UniProtKB-SubCell"/>
</dbReference>
<evidence type="ECO:0000256" key="5">
    <source>
        <dbReference type="ARBA" id="ARBA00023136"/>
    </source>
</evidence>
<evidence type="ECO:0008006" key="9">
    <source>
        <dbReference type="Google" id="ProtNLM"/>
    </source>
</evidence>
<dbReference type="PANTHER" id="PTHR30250:SF11">
    <property type="entry name" value="O-ANTIGEN TRANSPORTER-RELATED"/>
    <property type="match status" value="1"/>
</dbReference>
<feature type="transmembrane region" description="Helical" evidence="6">
    <location>
        <begin position="179"/>
        <end position="198"/>
    </location>
</feature>
<sequence>MADNTKQSFFKNSLITLTRQFVSILIGMLLVIVLARFLEPDARGQYALITFLPLMLLTFLNFGINVSTIFYISKNQVNLQTAVVTNIILACFLGVFSVAVGSAIIHIFSEKYAYLNPLYLHCALLALPFMFLMTFLQTVFQGLQEFKAFNSILLIQQLSTLILVFSLTALLHLDLFGAVLAFTIGYVVTVLFIGYMLYRRYHVTIRISDFSFSYVKKLFTYGIKAHISNAFTFLNYRLDVFLLGYFATPLAVGIYDVAVNIGERLSVFSQSISSVLFPKISSLQKDEERNKITSVVSRNLLLFIVLLSLVLYLLSDFVIVLLFGKNYAESSKILKILLPGLALLAVEKVLSNDLAGRGRPEINMYVAIFNVVFSVLLNLYMIPKYGAVGAAISSTLTYSASFFIKVICYQRYTRQRYRSFLIVHMDDFEMYRRFLKKIVSKL</sequence>
<dbReference type="RefSeq" id="WP_043906121.1">
    <property type="nucleotide sequence ID" value="NZ_CM002692.1"/>
</dbReference>
<feature type="transmembrane region" description="Helical" evidence="6">
    <location>
        <begin position="362"/>
        <end position="382"/>
    </location>
</feature>
<feature type="transmembrane region" description="Helical" evidence="6">
    <location>
        <begin position="388"/>
        <end position="408"/>
    </location>
</feature>
<reference evidence="7 8" key="1">
    <citation type="journal article" date="2014" name="Appl. Microbiol. Biotechnol.">
        <title>Transformable facultative thermophile Geobacillus stearothermophilus NUB3621 as a host strain for metabolic engineering.</title>
        <authorList>
            <person name="Blanchard K."/>
            <person name="Robic S."/>
            <person name="Matsumura I."/>
        </authorList>
    </citation>
    <scope>NUCLEOTIDE SEQUENCE [LARGE SCALE GENOMIC DNA]</scope>
    <source>
        <strain evidence="7 8">NUB3621</strain>
    </source>
</reference>
<evidence type="ECO:0000256" key="1">
    <source>
        <dbReference type="ARBA" id="ARBA00004651"/>
    </source>
</evidence>
<keyword evidence="4 6" id="KW-1133">Transmembrane helix</keyword>
<keyword evidence="2" id="KW-1003">Cell membrane</keyword>
<feature type="transmembrane region" description="Helical" evidence="6">
    <location>
        <begin position="242"/>
        <end position="261"/>
    </location>
</feature>
<accession>A0ABC9VAK9</accession>
<keyword evidence="3 6" id="KW-0812">Transmembrane</keyword>
<organism evidence="7 8">
    <name type="scientific">Parageobacillus genomosp. 1</name>
    <dbReference type="NCBI Taxonomy" id="1295642"/>
    <lineage>
        <taxon>Bacteria</taxon>
        <taxon>Bacillati</taxon>
        <taxon>Bacillota</taxon>
        <taxon>Bacilli</taxon>
        <taxon>Bacillales</taxon>
        <taxon>Anoxybacillaceae</taxon>
        <taxon>Parageobacillus</taxon>
    </lineage>
</organism>
<dbReference type="Pfam" id="PF01943">
    <property type="entry name" value="Polysacc_synt"/>
    <property type="match status" value="1"/>
</dbReference>
<dbReference type="InterPro" id="IPR050833">
    <property type="entry name" value="Poly_Biosynth_Transport"/>
</dbReference>
<comment type="subcellular location">
    <subcellularLocation>
        <location evidence="1">Cell membrane</location>
        <topology evidence="1">Multi-pass membrane protein</topology>
    </subcellularLocation>
</comment>
<feature type="transmembrane region" description="Helical" evidence="6">
    <location>
        <begin position="21"/>
        <end position="38"/>
    </location>
</feature>
<dbReference type="CDD" id="cd13128">
    <property type="entry name" value="MATE_Wzx_like"/>
    <property type="match status" value="1"/>
</dbReference>
<proteinExistence type="predicted"/>
<feature type="transmembrane region" description="Helical" evidence="6">
    <location>
        <begin position="152"/>
        <end position="173"/>
    </location>
</feature>
<dbReference type="EMBL" id="AOTZ01000009">
    <property type="protein sequence ID" value="EZP75150.1"/>
    <property type="molecule type" value="Genomic_DNA"/>
</dbReference>
<dbReference type="InterPro" id="IPR002797">
    <property type="entry name" value="Polysacc_synth"/>
</dbReference>
<feature type="transmembrane region" description="Helical" evidence="6">
    <location>
        <begin position="118"/>
        <end position="140"/>
    </location>
</feature>
<keyword evidence="5 6" id="KW-0472">Membrane</keyword>
<dbReference type="AlphaFoldDB" id="A0ABC9VAK9"/>
<protein>
    <recommendedName>
        <fullName evidence="9">Polysaccharide biosynthesis protein C-terminal domain-containing protein</fullName>
    </recommendedName>
</protein>
<evidence type="ECO:0000256" key="4">
    <source>
        <dbReference type="ARBA" id="ARBA00022989"/>
    </source>
</evidence>
<dbReference type="PANTHER" id="PTHR30250">
    <property type="entry name" value="PST FAMILY PREDICTED COLANIC ACID TRANSPORTER"/>
    <property type="match status" value="1"/>
</dbReference>
<evidence type="ECO:0000313" key="8">
    <source>
        <dbReference type="Proteomes" id="UP000023566"/>
    </source>
</evidence>
<evidence type="ECO:0000256" key="2">
    <source>
        <dbReference type="ARBA" id="ARBA00022475"/>
    </source>
</evidence>
<name>A0ABC9VAK9_9BACL</name>
<dbReference type="Proteomes" id="UP000023566">
    <property type="component" value="Chromosome"/>
</dbReference>
<evidence type="ECO:0000313" key="7">
    <source>
        <dbReference type="EMBL" id="EZP75150.1"/>
    </source>
</evidence>
<feature type="transmembrane region" description="Helical" evidence="6">
    <location>
        <begin position="44"/>
        <end position="71"/>
    </location>
</feature>
<evidence type="ECO:0000256" key="3">
    <source>
        <dbReference type="ARBA" id="ARBA00022692"/>
    </source>
</evidence>
<keyword evidence="8" id="KW-1185">Reference proteome</keyword>
<evidence type="ECO:0000256" key="6">
    <source>
        <dbReference type="SAM" id="Phobius"/>
    </source>
</evidence>
<feature type="transmembrane region" description="Helical" evidence="6">
    <location>
        <begin position="83"/>
        <end position="106"/>
    </location>
</feature>
<comment type="caution">
    <text evidence="7">The sequence shown here is derived from an EMBL/GenBank/DDBJ whole genome shotgun (WGS) entry which is preliminary data.</text>
</comment>
<feature type="transmembrane region" description="Helical" evidence="6">
    <location>
        <begin position="300"/>
        <end position="321"/>
    </location>
</feature>